<dbReference type="Proteomes" id="UP001162640">
    <property type="component" value="Unassembled WGS sequence"/>
</dbReference>
<sequence>MSEIDLQGIEPAPISLPRPAVQSTRGCFHHSVQPPAPADSDEDDDDTGNDDEKQRKVVKRMEKKKCREKKRRQDVNDKFNDLTALLDEISPIESTKKTTNRAELITRSIEVIQKLQSDLDIASRHSKRAKLSETSDATQPQATTYSDSSGATKKDDPPACMVYPVPFYNGSYDIPSTAALSGILNVPVTSSGLVEFDEATKPSAVVAQDKPLAKITIRKTTEAEERKKYIVPSVQKNNKEEEPSSSPSIAPCA</sequence>
<dbReference type="AlphaFoldDB" id="A0A9W6Z9E9"/>
<dbReference type="Pfam" id="PF00010">
    <property type="entry name" value="HLH"/>
    <property type="match status" value="1"/>
</dbReference>
<evidence type="ECO:0000313" key="4">
    <source>
        <dbReference type="Proteomes" id="UP001162640"/>
    </source>
</evidence>
<feature type="region of interest" description="Disordered" evidence="1">
    <location>
        <begin position="1"/>
        <end position="80"/>
    </location>
</feature>
<protein>
    <recommendedName>
        <fullName evidence="2">BHLH domain-containing protein</fullName>
    </recommendedName>
</protein>
<feature type="region of interest" description="Disordered" evidence="1">
    <location>
        <begin position="230"/>
        <end position="253"/>
    </location>
</feature>
<dbReference type="PROSITE" id="PS50888">
    <property type="entry name" value="BHLH"/>
    <property type="match status" value="1"/>
</dbReference>
<evidence type="ECO:0000256" key="1">
    <source>
        <dbReference type="SAM" id="MobiDB-lite"/>
    </source>
</evidence>
<gene>
    <name evidence="3" type="ORF">TL16_g00226</name>
</gene>
<feature type="compositionally biased region" description="Basic residues" evidence="1">
    <location>
        <begin position="56"/>
        <end position="70"/>
    </location>
</feature>
<proteinExistence type="predicted"/>
<feature type="domain" description="BHLH" evidence="2">
    <location>
        <begin position="59"/>
        <end position="115"/>
    </location>
</feature>
<dbReference type="SUPFAM" id="SSF47459">
    <property type="entry name" value="HLH, helix-loop-helix DNA-binding domain"/>
    <property type="match status" value="1"/>
</dbReference>
<dbReference type="SMART" id="SM00353">
    <property type="entry name" value="HLH"/>
    <property type="match status" value="1"/>
</dbReference>
<comment type="caution">
    <text evidence="3">The sequence shown here is derived from an EMBL/GenBank/DDBJ whole genome shotgun (WGS) entry which is preliminary data.</text>
</comment>
<feature type="compositionally biased region" description="Acidic residues" evidence="1">
    <location>
        <begin position="39"/>
        <end position="49"/>
    </location>
</feature>
<dbReference type="InterPro" id="IPR036638">
    <property type="entry name" value="HLH_DNA-bd_sf"/>
</dbReference>
<dbReference type="InterPro" id="IPR011598">
    <property type="entry name" value="bHLH_dom"/>
</dbReference>
<reference evidence="4" key="1">
    <citation type="journal article" date="2023" name="Commun. Biol.">
        <title>Genome analysis of Parmales, the sister group of diatoms, reveals the evolutionary specialization of diatoms from phago-mixotrophs to photoautotrophs.</title>
        <authorList>
            <person name="Ban H."/>
            <person name="Sato S."/>
            <person name="Yoshikawa S."/>
            <person name="Yamada K."/>
            <person name="Nakamura Y."/>
            <person name="Ichinomiya M."/>
            <person name="Sato N."/>
            <person name="Blanc-Mathieu R."/>
            <person name="Endo H."/>
            <person name="Kuwata A."/>
            <person name="Ogata H."/>
        </authorList>
    </citation>
    <scope>NUCLEOTIDE SEQUENCE [LARGE SCALE GENOMIC DNA]</scope>
</reference>
<name>A0A9W6Z9E9_9STRA</name>
<feature type="compositionally biased region" description="Polar residues" evidence="1">
    <location>
        <begin position="132"/>
        <end position="151"/>
    </location>
</feature>
<organism evidence="3 4">
    <name type="scientific">Triparma laevis f. inornata</name>
    <dbReference type="NCBI Taxonomy" id="1714386"/>
    <lineage>
        <taxon>Eukaryota</taxon>
        <taxon>Sar</taxon>
        <taxon>Stramenopiles</taxon>
        <taxon>Ochrophyta</taxon>
        <taxon>Bolidophyceae</taxon>
        <taxon>Parmales</taxon>
        <taxon>Triparmaceae</taxon>
        <taxon>Triparma</taxon>
    </lineage>
</organism>
<feature type="region of interest" description="Disordered" evidence="1">
    <location>
        <begin position="124"/>
        <end position="159"/>
    </location>
</feature>
<evidence type="ECO:0000259" key="2">
    <source>
        <dbReference type="PROSITE" id="PS50888"/>
    </source>
</evidence>
<dbReference type="EMBL" id="BLQM01000003">
    <property type="protein sequence ID" value="GMH48136.1"/>
    <property type="molecule type" value="Genomic_DNA"/>
</dbReference>
<feature type="compositionally biased region" description="Low complexity" evidence="1">
    <location>
        <begin position="244"/>
        <end position="253"/>
    </location>
</feature>
<accession>A0A9W6Z9E9</accession>
<dbReference type="GO" id="GO:0046983">
    <property type="term" value="F:protein dimerization activity"/>
    <property type="evidence" value="ECO:0007669"/>
    <property type="project" value="InterPro"/>
</dbReference>
<evidence type="ECO:0000313" key="3">
    <source>
        <dbReference type="EMBL" id="GMH48136.1"/>
    </source>
</evidence>
<dbReference type="Gene3D" id="4.10.280.10">
    <property type="entry name" value="Helix-loop-helix DNA-binding domain"/>
    <property type="match status" value="1"/>
</dbReference>
<feature type="compositionally biased region" description="Basic and acidic residues" evidence="1">
    <location>
        <begin position="71"/>
        <end position="80"/>
    </location>
</feature>